<name>A0A0D0ATZ6_9AGAM</name>
<protein>
    <submittedName>
        <fullName evidence="1">Uncharacterized protein</fullName>
    </submittedName>
</protein>
<gene>
    <name evidence="1" type="ORF">CY34DRAFT_34822</name>
</gene>
<evidence type="ECO:0000313" key="2">
    <source>
        <dbReference type="Proteomes" id="UP000054485"/>
    </source>
</evidence>
<dbReference type="InParanoid" id="A0A0D0ATZ6"/>
<keyword evidence="2" id="KW-1185">Reference proteome</keyword>
<dbReference type="AlphaFoldDB" id="A0A0D0ATZ6"/>
<dbReference type="HOGENOM" id="CLU_138299_0_0_1"/>
<evidence type="ECO:0000313" key="1">
    <source>
        <dbReference type="EMBL" id="KIK37782.1"/>
    </source>
</evidence>
<dbReference type="Proteomes" id="UP000054485">
    <property type="component" value="Unassembled WGS sequence"/>
</dbReference>
<organism evidence="1 2">
    <name type="scientific">Suillus luteus UH-Slu-Lm8-n1</name>
    <dbReference type="NCBI Taxonomy" id="930992"/>
    <lineage>
        <taxon>Eukaryota</taxon>
        <taxon>Fungi</taxon>
        <taxon>Dikarya</taxon>
        <taxon>Basidiomycota</taxon>
        <taxon>Agaricomycotina</taxon>
        <taxon>Agaricomycetes</taxon>
        <taxon>Agaricomycetidae</taxon>
        <taxon>Boletales</taxon>
        <taxon>Suillineae</taxon>
        <taxon>Suillaceae</taxon>
        <taxon>Suillus</taxon>
    </lineage>
</organism>
<sequence>EGANQAIKFGLSIAGKKVYGRKLLPEPTRCLKCQSFDGNHVAAECPQTHDTCGMCGEDHCTQNCETTEPESYSCANCKEKGQASWSRECPIFTQKWESHKRRNDEAKYIYFPTEDPLTWESVPNAHTDWTNALAPNLTDYYQTPQQNERYPP</sequence>
<feature type="non-terminal residue" evidence="1">
    <location>
        <position position="152"/>
    </location>
</feature>
<feature type="non-terminal residue" evidence="1">
    <location>
        <position position="1"/>
    </location>
</feature>
<reference evidence="2" key="2">
    <citation type="submission" date="2015-01" db="EMBL/GenBank/DDBJ databases">
        <title>Evolutionary Origins and Diversification of the Mycorrhizal Mutualists.</title>
        <authorList>
            <consortium name="DOE Joint Genome Institute"/>
            <consortium name="Mycorrhizal Genomics Consortium"/>
            <person name="Kohler A."/>
            <person name="Kuo A."/>
            <person name="Nagy L.G."/>
            <person name="Floudas D."/>
            <person name="Copeland A."/>
            <person name="Barry K.W."/>
            <person name="Cichocki N."/>
            <person name="Veneault-Fourrey C."/>
            <person name="LaButti K."/>
            <person name="Lindquist E.A."/>
            <person name="Lipzen A."/>
            <person name="Lundell T."/>
            <person name="Morin E."/>
            <person name="Murat C."/>
            <person name="Riley R."/>
            <person name="Ohm R."/>
            <person name="Sun H."/>
            <person name="Tunlid A."/>
            <person name="Henrissat B."/>
            <person name="Grigoriev I.V."/>
            <person name="Hibbett D.S."/>
            <person name="Martin F."/>
        </authorList>
    </citation>
    <scope>NUCLEOTIDE SEQUENCE [LARGE SCALE GENOMIC DNA]</scope>
    <source>
        <strain evidence="2">UH-Slu-Lm8-n1</strain>
    </source>
</reference>
<proteinExistence type="predicted"/>
<dbReference type="STRING" id="930992.A0A0D0ATZ6"/>
<reference evidence="1 2" key="1">
    <citation type="submission" date="2014-04" db="EMBL/GenBank/DDBJ databases">
        <authorList>
            <consortium name="DOE Joint Genome Institute"/>
            <person name="Kuo A."/>
            <person name="Ruytinx J."/>
            <person name="Rineau F."/>
            <person name="Colpaert J."/>
            <person name="Kohler A."/>
            <person name="Nagy L.G."/>
            <person name="Floudas D."/>
            <person name="Copeland A."/>
            <person name="Barry K.W."/>
            <person name="Cichocki N."/>
            <person name="Veneault-Fourrey C."/>
            <person name="LaButti K."/>
            <person name="Lindquist E.A."/>
            <person name="Lipzen A."/>
            <person name="Lundell T."/>
            <person name="Morin E."/>
            <person name="Murat C."/>
            <person name="Sun H."/>
            <person name="Tunlid A."/>
            <person name="Henrissat B."/>
            <person name="Grigoriev I.V."/>
            <person name="Hibbett D.S."/>
            <person name="Martin F."/>
            <person name="Nordberg H.P."/>
            <person name="Cantor M.N."/>
            <person name="Hua S.X."/>
        </authorList>
    </citation>
    <scope>NUCLEOTIDE SEQUENCE [LARGE SCALE GENOMIC DNA]</scope>
    <source>
        <strain evidence="1 2">UH-Slu-Lm8-n1</strain>
    </source>
</reference>
<accession>A0A0D0ATZ6</accession>
<dbReference type="EMBL" id="KN835430">
    <property type="protein sequence ID" value="KIK37782.1"/>
    <property type="molecule type" value="Genomic_DNA"/>
</dbReference>
<dbReference type="OrthoDB" id="2800503at2759"/>